<evidence type="ECO:0000256" key="1">
    <source>
        <dbReference type="SAM" id="SignalP"/>
    </source>
</evidence>
<keyword evidence="1" id="KW-0732">Signal</keyword>
<dbReference type="SUPFAM" id="SSF160574">
    <property type="entry name" value="BT0923-like"/>
    <property type="match status" value="1"/>
</dbReference>
<dbReference type="Pfam" id="PF11396">
    <property type="entry name" value="PepSY_like"/>
    <property type="match status" value="1"/>
</dbReference>
<feature type="chain" id="PRO_5045055070" evidence="1">
    <location>
        <begin position="26"/>
        <end position="101"/>
    </location>
</feature>
<dbReference type="Gene3D" id="3.10.450.360">
    <property type="match status" value="1"/>
</dbReference>
<evidence type="ECO:0000313" key="3">
    <source>
        <dbReference type="EMBL" id="MDN5200604.1"/>
    </source>
</evidence>
<dbReference type="RefSeq" id="WP_346750626.1">
    <property type="nucleotide sequence ID" value="NZ_JAUJEA010000001.1"/>
</dbReference>
<sequence length="101" mass="11481">MKIKAFVLSLFLVSIAMLHSETLIAQDSKKEIKKEQLPEKVKATFKESDYASWTIVAIFEVKGDSEQPTYEINVKNEVEDLVLTYDKEGKLLSKANKDKEG</sequence>
<keyword evidence="4" id="KW-1185">Reference proteome</keyword>
<evidence type="ECO:0000313" key="4">
    <source>
        <dbReference type="Proteomes" id="UP001172082"/>
    </source>
</evidence>
<feature type="domain" description="Putative beta-lactamase-inhibitor-like PepSY-like" evidence="2">
    <location>
        <begin position="29"/>
        <end position="92"/>
    </location>
</feature>
<protein>
    <submittedName>
        <fullName evidence="3">PepSY-like domain-containing protein</fullName>
    </submittedName>
</protein>
<dbReference type="Proteomes" id="UP001172082">
    <property type="component" value="Unassembled WGS sequence"/>
</dbReference>
<name>A0ABT8KIR5_9BACT</name>
<comment type="caution">
    <text evidence="3">The sequence shown here is derived from an EMBL/GenBank/DDBJ whole genome shotgun (WGS) entry which is preliminary data.</text>
</comment>
<feature type="signal peptide" evidence="1">
    <location>
        <begin position="1"/>
        <end position="25"/>
    </location>
</feature>
<gene>
    <name evidence="3" type="ORF">QQ008_04505</name>
</gene>
<accession>A0ABT8KIR5</accession>
<dbReference type="EMBL" id="JAUJEA010000001">
    <property type="protein sequence ID" value="MDN5200604.1"/>
    <property type="molecule type" value="Genomic_DNA"/>
</dbReference>
<evidence type="ECO:0000259" key="2">
    <source>
        <dbReference type="Pfam" id="PF11396"/>
    </source>
</evidence>
<organism evidence="3 4">
    <name type="scientific">Splendidivirga corallicola</name>
    <dbReference type="NCBI Taxonomy" id="3051826"/>
    <lineage>
        <taxon>Bacteria</taxon>
        <taxon>Pseudomonadati</taxon>
        <taxon>Bacteroidota</taxon>
        <taxon>Cytophagia</taxon>
        <taxon>Cytophagales</taxon>
        <taxon>Splendidivirgaceae</taxon>
        <taxon>Splendidivirga</taxon>
    </lineage>
</organism>
<proteinExistence type="predicted"/>
<dbReference type="InterPro" id="IPR021533">
    <property type="entry name" value="PepSY-like"/>
</dbReference>
<reference evidence="3" key="1">
    <citation type="submission" date="2023-06" db="EMBL/GenBank/DDBJ databases">
        <title>Genomic of Parafulvivirga corallium.</title>
        <authorList>
            <person name="Wang G."/>
        </authorList>
    </citation>
    <scope>NUCLEOTIDE SEQUENCE</scope>
    <source>
        <strain evidence="3">BMA10</strain>
    </source>
</reference>